<dbReference type="GO" id="GO:0005789">
    <property type="term" value="C:endoplasmic reticulum membrane"/>
    <property type="evidence" value="ECO:0007669"/>
    <property type="project" value="UniProtKB-SubCell"/>
</dbReference>
<dbReference type="SMART" id="SM00387">
    <property type="entry name" value="HATPase_c"/>
    <property type="match status" value="1"/>
</dbReference>
<evidence type="ECO:0000313" key="12">
    <source>
        <dbReference type="EMBL" id="RDX83242.1"/>
    </source>
</evidence>
<dbReference type="SUPFAM" id="SSF47384">
    <property type="entry name" value="Homodimeric domain of signal transducing histidine kinase"/>
    <property type="match status" value="1"/>
</dbReference>
<dbReference type="EMBL" id="QJKJ01007413">
    <property type="protein sequence ID" value="RDX83242.1"/>
    <property type="molecule type" value="Genomic_DNA"/>
</dbReference>
<feature type="region of interest" description="Disordered" evidence="8">
    <location>
        <begin position="889"/>
        <end position="910"/>
    </location>
</feature>
<dbReference type="SMART" id="SM00448">
    <property type="entry name" value="REC"/>
    <property type="match status" value="1"/>
</dbReference>
<evidence type="ECO:0000256" key="2">
    <source>
        <dbReference type="ARBA" id="ARBA00004477"/>
    </source>
</evidence>
<gene>
    <name evidence="12" type="primary">CKI1</name>
    <name evidence="12" type="ORF">CR513_35859</name>
</gene>
<keyword evidence="13" id="KW-1185">Reference proteome</keyword>
<dbReference type="PANTHER" id="PTHR43719:SF75">
    <property type="entry name" value="HISTIDINE KINASE CKI1"/>
    <property type="match status" value="1"/>
</dbReference>
<dbReference type="InterPro" id="IPR001789">
    <property type="entry name" value="Sig_transdc_resp-reg_receiver"/>
</dbReference>
<keyword evidence="12" id="KW-0418">Kinase</keyword>
<dbReference type="Pfam" id="PF02518">
    <property type="entry name" value="HATPase_c"/>
    <property type="match status" value="1"/>
</dbReference>
<dbReference type="OrthoDB" id="60033at2759"/>
<evidence type="ECO:0000256" key="5">
    <source>
        <dbReference type="ARBA" id="ARBA00022824"/>
    </source>
</evidence>
<evidence type="ECO:0000256" key="6">
    <source>
        <dbReference type="ARBA" id="ARBA00023170"/>
    </source>
</evidence>
<dbReference type="Pfam" id="PF00512">
    <property type="entry name" value="HisKA"/>
    <property type="match status" value="1"/>
</dbReference>
<proteinExistence type="predicted"/>
<feature type="domain" description="Histidine kinase" evidence="10">
    <location>
        <begin position="394"/>
        <end position="660"/>
    </location>
</feature>
<comment type="catalytic activity">
    <reaction evidence="1">
        <text>ATP + protein L-histidine = ADP + protein N-phospho-L-histidine.</text>
        <dbReference type="EC" id="2.7.13.3"/>
    </reaction>
</comment>
<dbReference type="InterPro" id="IPR005467">
    <property type="entry name" value="His_kinase_dom"/>
</dbReference>
<keyword evidence="9" id="KW-0472">Membrane</keyword>
<dbReference type="Gene3D" id="3.30.565.10">
    <property type="entry name" value="Histidine kinase-like ATPase, C-terminal domain"/>
    <property type="match status" value="1"/>
</dbReference>
<dbReference type="GO" id="GO:0000155">
    <property type="term" value="F:phosphorelay sensor kinase activity"/>
    <property type="evidence" value="ECO:0007669"/>
    <property type="project" value="InterPro"/>
</dbReference>
<reference evidence="12" key="1">
    <citation type="submission" date="2018-05" db="EMBL/GenBank/DDBJ databases">
        <title>Draft genome of Mucuna pruriens seed.</title>
        <authorList>
            <person name="Nnadi N.E."/>
            <person name="Vos R."/>
            <person name="Hasami M.H."/>
            <person name="Devisetty U.K."/>
            <person name="Aguiy J.C."/>
        </authorList>
    </citation>
    <scope>NUCLEOTIDE SEQUENCE [LARGE SCALE GENOMIC DNA]</scope>
    <source>
        <strain evidence="12">JCA_2017</strain>
    </source>
</reference>
<dbReference type="EC" id="2.7.13.3" evidence="3"/>
<keyword evidence="9" id="KW-0812">Transmembrane</keyword>
<dbReference type="InterPro" id="IPR003661">
    <property type="entry name" value="HisK_dim/P_dom"/>
</dbReference>
<feature type="domain" description="Response regulatory" evidence="11">
    <location>
        <begin position="921"/>
        <end position="1046"/>
    </location>
</feature>
<dbReference type="PRINTS" id="PR00344">
    <property type="entry name" value="BCTRLSENSOR"/>
</dbReference>
<evidence type="ECO:0000259" key="11">
    <source>
        <dbReference type="PROSITE" id="PS50110"/>
    </source>
</evidence>
<keyword evidence="9" id="KW-1133">Transmembrane helix</keyword>
<dbReference type="Gene3D" id="3.40.50.2300">
    <property type="match status" value="1"/>
</dbReference>
<dbReference type="SMART" id="SM00388">
    <property type="entry name" value="HisKA"/>
    <property type="match status" value="1"/>
</dbReference>
<evidence type="ECO:0000313" key="13">
    <source>
        <dbReference type="Proteomes" id="UP000257109"/>
    </source>
</evidence>
<keyword evidence="12" id="KW-0808">Transferase</keyword>
<dbReference type="PROSITE" id="PS50109">
    <property type="entry name" value="HIS_KIN"/>
    <property type="match status" value="1"/>
</dbReference>
<dbReference type="Proteomes" id="UP000257109">
    <property type="component" value="Unassembled WGS sequence"/>
</dbReference>
<evidence type="ECO:0000256" key="8">
    <source>
        <dbReference type="SAM" id="MobiDB-lite"/>
    </source>
</evidence>
<comment type="caution">
    <text evidence="12">The sequence shown here is derived from an EMBL/GenBank/DDBJ whole genome shotgun (WGS) entry which is preliminary data.</text>
</comment>
<dbReference type="CDD" id="cd17546">
    <property type="entry name" value="REC_hyHK_CKI1_RcsC-like"/>
    <property type="match status" value="1"/>
</dbReference>
<dbReference type="Pfam" id="PF00072">
    <property type="entry name" value="Response_reg"/>
    <property type="match status" value="1"/>
</dbReference>
<evidence type="ECO:0000259" key="10">
    <source>
        <dbReference type="PROSITE" id="PS50109"/>
    </source>
</evidence>
<comment type="subcellular location">
    <subcellularLocation>
        <location evidence="2">Endoplasmic reticulum membrane</location>
        <topology evidence="2">Multi-pass membrane protein</topology>
    </subcellularLocation>
</comment>
<feature type="transmembrane region" description="Helical" evidence="9">
    <location>
        <begin position="336"/>
        <end position="356"/>
    </location>
</feature>
<dbReference type="STRING" id="157652.A0A371FY67"/>
<dbReference type="PANTHER" id="PTHR43719">
    <property type="entry name" value="TWO-COMPONENT HISTIDINE KINASE"/>
    <property type="match status" value="1"/>
</dbReference>
<dbReference type="InterPro" id="IPR011006">
    <property type="entry name" value="CheY-like_superfamily"/>
</dbReference>
<dbReference type="Gene3D" id="1.10.287.130">
    <property type="match status" value="1"/>
</dbReference>
<evidence type="ECO:0000256" key="9">
    <source>
        <dbReference type="SAM" id="Phobius"/>
    </source>
</evidence>
<evidence type="ECO:0000256" key="4">
    <source>
        <dbReference type="ARBA" id="ARBA00022553"/>
    </source>
</evidence>
<dbReference type="InterPro" id="IPR003594">
    <property type="entry name" value="HATPase_dom"/>
</dbReference>
<sequence>MEKVHVAFGALLVLLSLTSWWYVMVTHIDEHVMNLNSENVLSQFQSEIEHSAELIHPINSSSTKFARFLSSTLKATSISFSDIKTKVAPLLFQAFETVPHLAQISYIGREGLFFSYYTDDDQVLAMYSNSSSLPASLRGASKGSVYYIQSVDRDTGELYGEAIISELPSIINANWFVQAVNSSYGYASLGSKWDNDHDLLFLSSARITGTQVVSLGFPVTSITDFFTRVGHKGGSLSLVAKNGQVLMEGIQRTRTGFSNDTVSFQSLNSNGDQISYDGTVSCKDGSYAASILNIHDVRYLIRCSPIDIMGIESVYVLAVPQNGLVGFVLDIRKKGLTLLSAMVVMIVIAMVSFVFINVRFVRREMYLCGSLIKQKEATQQAERKCMNKSLAFASASHDVRASLAGIIGLIEMSYHEVAPASELGTNLRQMDSCTKDLLGLLNSILDTSKIEAGKMPLEEEEFDLFQLVEDVVDLYHPVAMKKGVDIVLDPCNGSVIRYSRTKGDRGKLKQVLCNLLSNAVKFTEEGHIAVRAWAQKPSLQTSTLATNRYGPRRLLSRLCYKKNEARGDVEAVNSIQQDPSCMDFTFEVDDTGTGIPKEKHKSVFENYVQVKETALAQEGTGLGLGIVQSLVRLMHGDIGIMEKDIGEKGTCFRFNVLLTVDETETNGDTRDDQVGPGSRNQAHHGITMSPKLSICTPSPRSEASRVVLLIQNEERLRTTQRFIQSLGVKVKVVKEWRQLRYSLNKIKQKGLHPISPSSAESSDSPSASLVEASLSFVLIVIDANAGPFSELCKVVSEFKRGLCYPYRVVWLEKPLMPAVDYKILNKDVSNATDIVLSKPLHGHRLYQVIRILPEYGGVWPSSSSGTNKEKGDEGAIPSVELQKCTRKSYGGQSHDISKARKSPIQEECGKSSNDKPLWGMKILVVEDLVLLRRITKSTLDRLGASVEECENGEQAVKVVEEGLNRNSSNPPFDFILMDCQMPIMGGYEATRRIREIEKTHGVRIPIFALTANTGEEAKMSIEAGMDNHLVKPINKEALLDAIRSINTKQ</sequence>
<feature type="non-terminal residue" evidence="12">
    <location>
        <position position="1"/>
    </location>
</feature>
<keyword evidence="6" id="KW-0675">Receptor</keyword>
<protein>
    <recommendedName>
        <fullName evidence="3">histidine kinase</fullName>
        <ecNumber evidence="3">2.7.13.3</ecNumber>
    </recommendedName>
</protein>
<dbReference type="InterPro" id="IPR004358">
    <property type="entry name" value="Sig_transdc_His_kin-like_C"/>
</dbReference>
<dbReference type="InterPro" id="IPR036890">
    <property type="entry name" value="HATPase_C_sf"/>
</dbReference>
<feature type="modified residue" description="4-aspartylphosphate" evidence="7">
    <location>
        <position position="978"/>
    </location>
</feature>
<dbReference type="SUPFAM" id="SSF55874">
    <property type="entry name" value="ATPase domain of HSP90 chaperone/DNA topoisomerase II/histidine kinase"/>
    <property type="match status" value="1"/>
</dbReference>
<organism evidence="12 13">
    <name type="scientific">Mucuna pruriens</name>
    <name type="common">Velvet bean</name>
    <name type="synonym">Dolichos pruriens</name>
    <dbReference type="NCBI Taxonomy" id="157652"/>
    <lineage>
        <taxon>Eukaryota</taxon>
        <taxon>Viridiplantae</taxon>
        <taxon>Streptophyta</taxon>
        <taxon>Embryophyta</taxon>
        <taxon>Tracheophyta</taxon>
        <taxon>Spermatophyta</taxon>
        <taxon>Magnoliopsida</taxon>
        <taxon>eudicotyledons</taxon>
        <taxon>Gunneridae</taxon>
        <taxon>Pentapetalae</taxon>
        <taxon>rosids</taxon>
        <taxon>fabids</taxon>
        <taxon>Fabales</taxon>
        <taxon>Fabaceae</taxon>
        <taxon>Papilionoideae</taxon>
        <taxon>50 kb inversion clade</taxon>
        <taxon>NPAAA clade</taxon>
        <taxon>indigoferoid/millettioid clade</taxon>
        <taxon>Phaseoleae</taxon>
        <taxon>Mucuna</taxon>
    </lineage>
</organism>
<accession>A0A371FY67</accession>
<dbReference type="CDD" id="cd00082">
    <property type="entry name" value="HisKA"/>
    <property type="match status" value="1"/>
</dbReference>
<feature type="compositionally biased region" description="Basic and acidic residues" evidence="8">
    <location>
        <begin position="895"/>
        <end position="910"/>
    </location>
</feature>
<feature type="region of interest" description="Disordered" evidence="8">
    <location>
        <begin position="665"/>
        <end position="694"/>
    </location>
</feature>
<dbReference type="PROSITE" id="PS50110">
    <property type="entry name" value="RESPONSE_REGULATORY"/>
    <property type="match status" value="1"/>
</dbReference>
<keyword evidence="5" id="KW-0256">Endoplasmic reticulum</keyword>
<evidence type="ECO:0000256" key="1">
    <source>
        <dbReference type="ARBA" id="ARBA00000085"/>
    </source>
</evidence>
<keyword evidence="4 7" id="KW-0597">Phosphoprotein</keyword>
<dbReference type="AlphaFoldDB" id="A0A371FY67"/>
<dbReference type="SUPFAM" id="SSF52172">
    <property type="entry name" value="CheY-like"/>
    <property type="match status" value="1"/>
</dbReference>
<evidence type="ECO:0000256" key="3">
    <source>
        <dbReference type="ARBA" id="ARBA00012438"/>
    </source>
</evidence>
<dbReference type="InterPro" id="IPR050956">
    <property type="entry name" value="2C_system_His_kinase"/>
</dbReference>
<evidence type="ECO:0000256" key="7">
    <source>
        <dbReference type="PROSITE-ProRule" id="PRU00169"/>
    </source>
</evidence>
<dbReference type="InterPro" id="IPR036097">
    <property type="entry name" value="HisK_dim/P_sf"/>
</dbReference>
<name>A0A371FY67_MUCPR</name>